<sequence length="202" mass="23860">MISFPFLIILGSIRPSQTCLPVVRRFYEQEFDVEPIPAVKWINELEDTVTDLNTRNHIYEYYGQKGLKNEACHSCPDFEPPNCTTFKKSVRCVTPKVWYHRGSYCLFAEFACNRSFHALRGRLIDKIRLDSGYADPNEDDTKHETYGIHQLHRLDEKKIQRFPVKGFSDLSRESVHCMTDKRWYYRSHQLSVIIRADQIYCL</sequence>
<proteinExistence type="predicted"/>
<evidence type="ECO:0000256" key="1">
    <source>
        <dbReference type="SAM" id="SignalP"/>
    </source>
</evidence>
<evidence type="ECO:0000313" key="2">
    <source>
        <dbReference type="Proteomes" id="UP000887581"/>
    </source>
</evidence>
<protein>
    <submittedName>
        <fullName evidence="3">Uncharacterized protein</fullName>
    </submittedName>
</protein>
<accession>A0A915PR17</accession>
<keyword evidence="1" id="KW-0732">Signal</keyword>
<feature type="signal peptide" evidence="1">
    <location>
        <begin position="1"/>
        <end position="18"/>
    </location>
</feature>
<dbReference type="Proteomes" id="UP000887581">
    <property type="component" value="Unplaced"/>
</dbReference>
<evidence type="ECO:0000313" key="3">
    <source>
        <dbReference type="WBParaSite" id="sdigi.contig2.g335.t1"/>
    </source>
</evidence>
<dbReference type="WBParaSite" id="sdigi.contig2.g335.t1">
    <property type="protein sequence ID" value="sdigi.contig2.g335.t1"/>
    <property type="gene ID" value="sdigi.contig2.g335"/>
</dbReference>
<reference evidence="3" key="1">
    <citation type="submission" date="2022-11" db="UniProtKB">
        <authorList>
            <consortium name="WormBaseParasite"/>
        </authorList>
    </citation>
    <scope>IDENTIFICATION</scope>
</reference>
<name>A0A915PR17_9BILA</name>
<dbReference type="AlphaFoldDB" id="A0A915PR17"/>
<feature type="chain" id="PRO_5037203054" evidence="1">
    <location>
        <begin position="19"/>
        <end position="202"/>
    </location>
</feature>
<keyword evidence="2" id="KW-1185">Reference proteome</keyword>
<organism evidence="2 3">
    <name type="scientific">Setaria digitata</name>
    <dbReference type="NCBI Taxonomy" id="48799"/>
    <lineage>
        <taxon>Eukaryota</taxon>
        <taxon>Metazoa</taxon>
        <taxon>Ecdysozoa</taxon>
        <taxon>Nematoda</taxon>
        <taxon>Chromadorea</taxon>
        <taxon>Rhabditida</taxon>
        <taxon>Spirurina</taxon>
        <taxon>Spiruromorpha</taxon>
        <taxon>Filarioidea</taxon>
        <taxon>Setariidae</taxon>
        <taxon>Setaria</taxon>
    </lineage>
</organism>